<proteinExistence type="predicted"/>
<feature type="domain" description="HTH lacI-type" evidence="5">
    <location>
        <begin position="3"/>
        <end position="58"/>
    </location>
</feature>
<dbReference type="GO" id="GO:0003700">
    <property type="term" value="F:DNA-binding transcription factor activity"/>
    <property type="evidence" value="ECO:0007669"/>
    <property type="project" value="TreeGrafter"/>
</dbReference>
<dbReference type="Gene3D" id="3.40.50.2300">
    <property type="match status" value="2"/>
</dbReference>
<dbReference type="InterPro" id="IPR000843">
    <property type="entry name" value="HTH_LacI"/>
</dbReference>
<reference evidence="6 7" key="1">
    <citation type="submission" date="2012-02" db="EMBL/GenBank/DDBJ databases">
        <title>Improved High-Quality Draft sequence of Thermoanaerobacter siderophilus SR4.</title>
        <authorList>
            <consortium name="US DOE Joint Genome Institute"/>
            <person name="Lucas S."/>
            <person name="Han J."/>
            <person name="Lapidus A."/>
            <person name="Cheng J.-F."/>
            <person name="Goodwin L."/>
            <person name="Pitluck S."/>
            <person name="Peters L."/>
            <person name="Detter J.C."/>
            <person name="Han C."/>
            <person name="Tapia R."/>
            <person name="Land M."/>
            <person name="Hauser L."/>
            <person name="Kyrpides N."/>
            <person name="Ivanova N."/>
            <person name="Pagani I."/>
            <person name="Hemme C."/>
            <person name="Woyke T."/>
        </authorList>
    </citation>
    <scope>NUCLEOTIDE SEQUENCE [LARGE SCALE GENOMIC DNA]</scope>
    <source>
        <strain evidence="6 7">SR4</strain>
    </source>
</reference>
<dbReference type="PROSITE" id="PS00356">
    <property type="entry name" value="HTH_LACI_1"/>
    <property type="match status" value="1"/>
</dbReference>
<dbReference type="InterPro" id="IPR010982">
    <property type="entry name" value="Lambda_DNA-bd_dom_sf"/>
</dbReference>
<dbReference type="PANTHER" id="PTHR30146:SF148">
    <property type="entry name" value="HTH-TYPE TRANSCRIPTIONAL REPRESSOR PURR-RELATED"/>
    <property type="match status" value="1"/>
</dbReference>
<dbReference type="PROSITE" id="PS50932">
    <property type="entry name" value="HTH_LACI_2"/>
    <property type="match status" value="1"/>
</dbReference>
<dbReference type="Gene3D" id="1.10.260.40">
    <property type="entry name" value="lambda repressor-like DNA-binding domains"/>
    <property type="match status" value="1"/>
</dbReference>
<dbReference type="Proteomes" id="UP000005110">
    <property type="component" value="Chromosome"/>
</dbReference>
<dbReference type="InterPro" id="IPR028082">
    <property type="entry name" value="Peripla_BP_I"/>
</dbReference>
<evidence type="ECO:0000259" key="5">
    <source>
        <dbReference type="PROSITE" id="PS50932"/>
    </source>
</evidence>
<keyword evidence="3" id="KW-0238">DNA-binding</keyword>
<dbReference type="SUPFAM" id="SSF53822">
    <property type="entry name" value="Periplasmic binding protein-like I"/>
    <property type="match status" value="1"/>
</dbReference>
<dbReference type="AlphaFoldDB" id="I9KRA8"/>
<name>I9KRA8_9THEO</name>
<accession>I9KRA8</accession>
<dbReference type="RefSeq" id="WP_006569347.1">
    <property type="nucleotide sequence ID" value="NZ_CM001486.1"/>
</dbReference>
<evidence type="ECO:0000256" key="1">
    <source>
        <dbReference type="ARBA" id="ARBA00022491"/>
    </source>
</evidence>
<dbReference type="CDD" id="cd01392">
    <property type="entry name" value="HTH_LacI"/>
    <property type="match status" value="1"/>
</dbReference>
<keyword evidence="2" id="KW-0805">Transcription regulation</keyword>
<dbReference type="SUPFAM" id="SSF47413">
    <property type="entry name" value="lambda repressor-like DNA-binding domains"/>
    <property type="match status" value="1"/>
</dbReference>
<evidence type="ECO:0000256" key="2">
    <source>
        <dbReference type="ARBA" id="ARBA00023015"/>
    </source>
</evidence>
<dbReference type="EMBL" id="CM001486">
    <property type="protein sequence ID" value="EIV99403.1"/>
    <property type="molecule type" value="Genomic_DNA"/>
</dbReference>
<dbReference type="GO" id="GO:0000976">
    <property type="term" value="F:transcription cis-regulatory region binding"/>
    <property type="evidence" value="ECO:0007669"/>
    <property type="project" value="TreeGrafter"/>
</dbReference>
<dbReference type="HOGENOM" id="CLU_037628_6_1_9"/>
<protein>
    <submittedName>
        <fullName evidence="6">Transcriptional regulator</fullName>
    </submittedName>
</protein>
<sequence>MAVTIKDIAKLANVSITTVSRVINNKSEGVSEETRNRILQLVKELGYQPNAIARGLVTKKTKTIGLIIPDISNPFFPDIARGVEDSAHIYGYNVFLCNTDDNLEKESEYINALKEKYVDGIIFTSSSIPKHEHITDLIKSGIPVVIMDRRIDSEDIYGVFLDNYEGGYIATKYLIDLGHKRIGCITGPLYISNAIERLEGYKRALVDNEIEVDNRLIFEGDYKINSGIIGAEKLLEHEVTAIFASNDLMAYGAYKAIRSYGYKIPDDISVVGFDDIQLSQILEPQLTTIRQPAYDMGLTAARMLIKLIEGKKMNKKIANFRPQLIIRQSTKDIV</sequence>
<gene>
    <name evidence="6" type="ORF">ThesiDRAFT1_0378</name>
</gene>
<keyword evidence="1" id="KW-0678">Repressor</keyword>
<keyword evidence="7" id="KW-1185">Reference proteome</keyword>
<evidence type="ECO:0000313" key="7">
    <source>
        <dbReference type="Proteomes" id="UP000005110"/>
    </source>
</evidence>
<organism evidence="6 7">
    <name type="scientific">Thermoanaerobacter siderophilus SR4</name>
    <dbReference type="NCBI Taxonomy" id="880478"/>
    <lineage>
        <taxon>Bacteria</taxon>
        <taxon>Bacillati</taxon>
        <taxon>Bacillota</taxon>
        <taxon>Clostridia</taxon>
        <taxon>Thermoanaerobacterales</taxon>
        <taxon>Thermoanaerobacteraceae</taxon>
        <taxon>Thermoanaerobacter</taxon>
    </lineage>
</organism>
<dbReference type="PRINTS" id="PR00036">
    <property type="entry name" value="HTHLACI"/>
</dbReference>
<dbReference type="Pfam" id="PF00356">
    <property type="entry name" value="LacI"/>
    <property type="match status" value="1"/>
</dbReference>
<evidence type="ECO:0000256" key="4">
    <source>
        <dbReference type="ARBA" id="ARBA00023163"/>
    </source>
</evidence>
<keyword evidence="4" id="KW-0804">Transcription</keyword>
<dbReference type="Pfam" id="PF00532">
    <property type="entry name" value="Peripla_BP_1"/>
    <property type="match status" value="1"/>
</dbReference>
<dbReference type="SMART" id="SM00354">
    <property type="entry name" value="HTH_LACI"/>
    <property type="match status" value="1"/>
</dbReference>
<dbReference type="PATRIC" id="fig|880478.3.peg.982"/>
<evidence type="ECO:0000256" key="3">
    <source>
        <dbReference type="ARBA" id="ARBA00023125"/>
    </source>
</evidence>
<dbReference type="InterPro" id="IPR001761">
    <property type="entry name" value="Peripla_BP/Lac1_sug-bd_dom"/>
</dbReference>
<evidence type="ECO:0000313" key="6">
    <source>
        <dbReference type="EMBL" id="EIV99403.1"/>
    </source>
</evidence>
<dbReference type="CDD" id="cd06267">
    <property type="entry name" value="PBP1_LacI_sugar_binding-like"/>
    <property type="match status" value="1"/>
</dbReference>
<dbReference type="PANTHER" id="PTHR30146">
    <property type="entry name" value="LACI-RELATED TRANSCRIPTIONAL REPRESSOR"/>
    <property type="match status" value="1"/>
</dbReference>